<dbReference type="EMBL" id="JBAHYK010000315">
    <property type="protein sequence ID" value="KAL0575328.1"/>
    <property type="molecule type" value="Genomic_DNA"/>
</dbReference>
<feature type="compositionally biased region" description="Gly residues" evidence="1">
    <location>
        <begin position="25"/>
        <end position="42"/>
    </location>
</feature>
<dbReference type="Proteomes" id="UP001465976">
    <property type="component" value="Unassembled WGS sequence"/>
</dbReference>
<feature type="compositionally biased region" description="Low complexity" evidence="1">
    <location>
        <begin position="118"/>
        <end position="131"/>
    </location>
</feature>
<organism evidence="2 3">
    <name type="scientific">Marasmius crinis-equi</name>
    <dbReference type="NCBI Taxonomy" id="585013"/>
    <lineage>
        <taxon>Eukaryota</taxon>
        <taxon>Fungi</taxon>
        <taxon>Dikarya</taxon>
        <taxon>Basidiomycota</taxon>
        <taxon>Agaricomycotina</taxon>
        <taxon>Agaricomycetes</taxon>
        <taxon>Agaricomycetidae</taxon>
        <taxon>Agaricales</taxon>
        <taxon>Marasmiineae</taxon>
        <taxon>Marasmiaceae</taxon>
        <taxon>Marasmius</taxon>
    </lineage>
</organism>
<keyword evidence="3" id="KW-1185">Reference proteome</keyword>
<name>A0ABR3FJC0_9AGAR</name>
<evidence type="ECO:0000313" key="3">
    <source>
        <dbReference type="Proteomes" id="UP001465976"/>
    </source>
</evidence>
<feature type="compositionally biased region" description="Acidic residues" evidence="1">
    <location>
        <begin position="157"/>
        <end position="168"/>
    </location>
</feature>
<feature type="compositionally biased region" description="Low complexity" evidence="1">
    <location>
        <begin position="60"/>
        <end position="73"/>
    </location>
</feature>
<comment type="caution">
    <text evidence="2">The sequence shown here is derived from an EMBL/GenBank/DDBJ whole genome shotgun (WGS) entry which is preliminary data.</text>
</comment>
<sequence>MYVWVVRRWFKGDDRSLVEKGLVGLGIQGLPGSGSGGDGGGAGREKLREKRRREREQEFGSRTNSASTSRRSSFVPPQAQGASELAPPQHQHPHPSSSNTSLQTEEDSAERKKKNRLSSISIGSVGASSDGHGAGGGGLFRRGSRKQRGAPTPTGDSDGEDSDPEDSETPWGCTVKVRRLTGSGKGEPLKVKVGTLSPTPHHPKVVAMLKVPFPLPDVEVDKLALRKREGGKVIPPAGDGHGAGLVLTAEEIKDVICSTGMWIVVREGFGGVGKVSRKGDGWRIRA</sequence>
<proteinExistence type="predicted"/>
<evidence type="ECO:0000256" key="1">
    <source>
        <dbReference type="SAM" id="MobiDB-lite"/>
    </source>
</evidence>
<protein>
    <submittedName>
        <fullName evidence="2">Uncharacterized protein</fullName>
    </submittedName>
</protein>
<gene>
    <name evidence="2" type="ORF">V5O48_006644</name>
</gene>
<evidence type="ECO:0000313" key="2">
    <source>
        <dbReference type="EMBL" id="KAL0575328.1"/>
    </source>
</evidence>
<feature type="region of interest" description="Disordered" evidence="1">
    <location>
        <begin position="25"/>
        <end position="174"/>
    </location>
</feature>
<feature type="compositionally biased region" description="Basic and acidic residues" evidence="1">
    <location>
        <begin position="43"/>
        <end position="59"/>
    </location>
</feature>
<reference evidence="2 3" key="1">
    <citation type="submission" date="2024-02" db="EMBL/GenBank/DDBJ databases">
        <title>A draft genome for the cacao thread blight pathogen Marasmius crinis-equi.</title>
        <authorList>
            <person name="Cohen S.P."/>
            <person name="Baruah I.K."/>
            <person name="Amoako-Attah I."/>
            <person name="Bukari Y."/>
            <person name="Meinhardt L.W."/>
            <person name="Bailey B.A."/>
        </authorList>
    </citation>
    <scope>NUCLEOTIDE SEQUENCE [LARGE SCALE GENOMIC DNA]</scope>
    <source>
        <strain evidence="2 3">GH-76</strain>
    </source>
</reference>
<accession>A0ABR3FJC0</accession>